<dbReference type="Pfam" id="PF19911">
    <property type="entry name" value="DUF6384"/>
    <property type="match status" value="1"/>
</dbReference>
<keyword evidence="3" id="KW-1185">Reference proteome</keyword>
<name>A0ABX7C787_9HYPH</name>
<dbReference type="EMBL" id="CP068046">
    <property type="protein sequence ID" value="QQR38592.1"/>
    <property type="molecule type" value="Genomic_DNA"/>
</dbReference>
<proteinExistence type="predicted"/>
<sequence>MSTVTAKSAAPLDEVMLAMDVVDTLRHRQDLVTRELDGAAREKQLIERLRSVYHQQGIEVPDHILKEGVAALAEARFSYDPPAPGFGKTLARLYVSRKQWGVPFLAIAGMLLVIGFGFFGVWQPLARGQAEQARIELSEGLPAQIDALYQTIFEETKVQQAVAQADALVERGKAFAAEGNRSGAEGIVAQLTELRDLLRQQYTLRVVGDLNGLSGFWRTPANNTDATNFYLVVEALDSNGNPVKLPVLNEETNRTDTVSTWGVRVPPEVYDSVAADKRDDGIIQANVVARKSDGFLEPEYLMPVSGGAVTEWENP</sequence>
<gene>
    <name evidence="2" type="ORF">JI748_12535</name>
</gene>
<protein>
    <recommendedName>
        <fullName evidence="4">Anti-sigma factor</fullName>
    </recommendedName>
</protein>
<keyword evidence="1" id="KW-0472">Membrane</keyword>
<dbReference type="RefSeq" id="WP_201631156.1">
    <property type="nucleotide sequence ID" value="NZ_CP068046.1"/>
</dbReference>
<keyword evidence="1" id="KW-1133">Transmembrane helix</keyword>
<feature type="transmembrane region" description="Helical" evidence="1">
    <location>
        <begin position="100"/>
        <end position="122"/>
    </location>
</feature>
<accession>A0ABX7C787</accession>
<organism evidence="2 3">
    <name type="scientific">Devosia rhizoryzae</name>
    <dbReference type="NCBI Taxonomy" id="2774137"/>
    <lineage>
        <taxon>Bacteria</taxon>
        <taxon>Pseudomonadati</taxon>
        <taxon>Pseudomonadota</taxon>
        <taxon>Alphaproteobacteria</taxon>
        <taxon>Hyphomicrobiales</taxon>
        <taxon>Devosiaceae</taxon>
        <taxon>Devosia</taxon>
    </lineage>
</organism>
<reference evidence="2 3" key="1">
    <citation type="submission" date="2021-01" db="EMBL/GenBank/DDBJ databases">
        <title>Genome seq and assembly of Devosia sp. LEGU1.</title>
        <authorList>
            <person name="Chhetri G."/>
        </authorList>
    </citation>
    <scope>NUCLEOTIDE SEQUENCE [LARGE SCALE GENOMIC DNA]</scope>
    <source>
        <strain evidence="2 3">LEGU1</strain>
    </source>
</reference>
<evidence type="ECO:0008006" key="4">
    <source>
        <dbReference type="Google" id="ProtNLM"/>
    </source>
</evidence>
<evidence type="ECO:0000313" key="3">
    <source>
        <dbReference type="Proteomes" id="UP000595857"/>
    </source>
</evidence>
<keyword evidence="1" id="KW-0812">Transmembrane</keyword>
<dbReference type="InterPro" id="IPR045964">
    <property type="entry name" value="DUF6384"/>
</dbReference>
<dbReference type="Proteomes" id="UP000595857">
    <property type="component" value="Chromosome"/>
</dbReference>
<evidence type="ECO:0000256" key="1">
    <source>
        <dbReference type="SAM" id="Phobius"/>
    </source>
</evidence>
<evidence type="ECO:0000313" key="2">
    <source>
        <dbReference type="EMBL" id="QQR38592.1"/>
    </source>
</evidence>